<accession>A0ABR1DIX4</accession>
<gene>
    <name evidence="2" type="primary">Necator_chrIV.g15421</name>
    <name evidence="2" type="ORF">RB195_002126</name>
</gene>
<dbReference type="Proteomes" id="UP001303046">
    <property type="component" value="Unassembled WGS sequence"/>
</dbReference>
<feature type="region of interest" description="Disordered" evidence="1">
    <location>
        <begin position="38"/>
        <end position="63"/>
    </location>
</feature>
<organism evidence="2 3">
    <name type="scientific">Necator americanus</name>
    <name type="common">Human hookworm</name>
    <dbReference type="NCBI Taxonomy" id="51031"/>
    <lineage>
        <taxon>Eukaryota</taxon>
        <taxon>Metazoa</taxon>
        <taxon>Ecdysozoa</taxon>
        <taxon>Nematoda</taxon>
        <taxon>Chromadorea</taxon>
        <taxon>Rhabditida</taxon>
        <taxon>Rhabditina</taxon>
        <taxon>Rhabditomorpha</taxon>
        <taxon>Strongyloidea</taxon>
        <taxon>Ancylostomatidae</taxon>
        <taxon>Bunostominae</taxon>
        <taxon>Necator</taxon>
    </lineage>
</organism>
<evidence type="ECO:0000313" key="2">
    <source>
        <dbReference type="EMBL" id="KAK6749925.1"/>
    </source>
</evidence>
<keyword evidence="3" id="KW-1185">Reference proteome</keyword>
<dbReference type="EMBL" id="JAVFWL010000004">
    <property type="protein sequence ID" value="KAK6749925.1"/>
    <property type="molecule type" value="Genomic_DNA"/>
</dbReference>
<evidence type="ECO:0000256" key="1">
    <source>
        <dbReference type="SAM" id="MobiDB-lite"/>
    </source>
</evidence>
<evidence type="ECO:0000313" key="3">
    <source>
        <dbReference type="Proteomes" id="UP001303046"/>
    </source>
</evidence>
<protein>
    <submittedName>
        <fullName evidence="2">Uncharacterized protein</fullName>
    </submittedName>
</protein>
<comment type="caution">
    <text evidence="2">The sequence shown here is derived from an EMBL/GenBank/DDBJ whole genome shotgun (WGS) entry which is preliminary data.</text>
</comment>
<reference evidence="2 3" key="1">
    <citation type="submission" date="2023-08" db="EMBL/GenBank/DDBJ databases">
        <title>A Necator americanus chromosomal reference genome.</title>
        <authorList>
            <person name="Ilik V."/>
            <person name="Petrzelkova K.J."/>
            <person name="Pardy F."/>
            <person name="Fuh T."/>
            <person name="Niatou-Singa F.S."/>
            <person name="Gouil Q."/>
            <person name="Baker L."/>
            <person name="Ritchie M.E."/>
            <person name="Jex A.R."/>
            <person name="Gazzola D."/>
            <person name="Li H."/>
            <person name="Toshio Fujiwara R."/>
            <person name="Zhan B."/>
            <person name="Aroian R.V."/>
            <person name="Pafco B."/>
            <person name="Schwarz E.M."/>
        </authorList>
    </citation>
    <scope>NUCLEOTIDE SEQUENCE [LARGE SCALE GENOMIC DNA]</scope>
    <source>
        <strain evidence="2 3">Aroian</strain>
        <tissue evidence="2">Whole animal</tissue>
    </source>
</reference>
<sequence>MQADVDLFETSNGNLWEQPIELVDEFCYLAVCRRTTAASKKISSKGARRPQQSGCGRPPSPTMSSCESTYLQFAPSWCTDRRLLKLLRRPLDYF</sequence>
<name>A0ABR1DIX4_NECAM</name>
<proteinExistence type="predicted"/>